<dbReference type="SUPFAM" id="SSF75169">
    <property type="entry name" value="DsrEFH-like"/>
    <property type="match status" value="1"/>
</dbReference>
<dbReference type="EMBL" id="SHKW01000002">
    <property type="protein sequence ID" value="RZU35780.1"/>
    <property type="molecule type" value="Genomic_DNA"/>
</dbReference>
<evidence type="ECO:0000313" key="2">
    <source>
        <dbReference type="EMBL" id="RZU35780.1"/>
    </source>
</evidence>
<keyword evidence="1" id="KW-0732">Signal</keyword>
<dbReference type="PANTHER" id="PTHR37691:SF1">
    <property type="entry name" value="BLR3518 PROTEIN"/>
    <property type="match status" value="1"/>
</dbReference>
<reference evidence="2 3" key="1">
    <citation type="submission" date="2019-02" db="EMBL/GenBank/DDBJ databases">
        <title>Genomic Encyclopedia of Archaeal and Bacterial Type Strains, Phase II (KMG-II): from individual species to whole genera.</title>
        <authorList>
            <person name="Goeker M."/>
        </authorList>
    </citation>
    <scope>NUCLEOTIDE SEQUENCE [LARGE SCALE GENOMIC DNA]</scope>
    <source>
        <strain evidence="2 3">DSM 18101</strain>
    </source>
</reference>
<gene>
    <name evidence="2" type="ORF">BDD14_5884</name>
</gene>
<dbReference type="AlphaFoldDB" id="A0A4Q7YF44"/>
<dbReference type="OrthoDB" id="118472at2"/>
<name>A0A4Q7YF44_9BACT</name>
<keyword evidence="3" id="KW-1185">Reference proteome</keyword>
<feature type="chain" id="PRO_5020459453" evidence="1">
    <location>
        <begin position="29"/>
        <end position="155"/>
    </location>
</feature>
<feature type="signal peptide" evidence="1">
    <location>
        <begin position="1"/>
        <end position="28"/>
    </location>
</feature>
<protein>
    <submittedName>
        <fullName evidence="2">Uncharacterized protein</fullName>
    </submittedName>
</protein>
<sequence>MSSRNWMFRFCSLLLVPAGLLAQSAALAAPASPQNQPTQKVLIHVGTSSPENWQAALKKANDLMVSSTKPYDTYVEILATGDGLKLIDKGNPMTSEVSKSLEKDVSFVACHASMKTNHMEDSQLAAGVGTVPSGGREMAARKAQGWTVLEDKSIK</sequence>
<evidence type="ECO:0000256" key="1">
    <source>
        <dbReference type="SAM" id="SignalP"/>
    </source>
</evidence>
<evidence type="ECO:0000313" key="3">
    <source>
        <dbReference type="Proteomes" id="UP000292958"/>
    </source>
</evidence>
<accession>A0A4Q7YF44</accession>
<dbReference type="Proteomes" id="UP000292958">
    <property type="component" value="Unassembled WGS sequence"/>
</dbReference>
<dbReference type="Gene3D" id="3.40.1260.10">
    <property type="entry name" value="DsrEFH-like"/>
    <property type="match status" value="1"/>
</dbReference>
<proteinExistence type="predicted"/>
<dbReference type="RefSeq" id="WP_130424285.1">
    <property type="nucleotide sequence ID" value="NZ_SHKW01000002.1"/>
</dbReference>
<comment type="caution">
    <text evidence="2">The sequence shown here is derived from an EMBL/GenBank/DDBJ whole genome shotgun (WGS) entry which is preliminary data.</text>
</comment>
<dbReference type="PANTHER" id="PTHR37691">
    <property type="entry name" value="BLR3518 PROTEIN"/>
    <property type="match status" value="1"/>
</dbReference>
<organism evidence="2 3">
    <name type="scientific">Edaphobacter modestus</name>
    <dbReference type="NCBI Taxonomy" id="388466"/>
    <lineage>
        <taxon>Bacteria</taxon>
        <taxon>Pseudomonadati</taxon>
        <taxon>Acidobacteriota</taxon>
        <taxon>Terriglobia</taxon>
        <taxon>Terriglobales</taxon>
        <taxon>Acidobacteriaceae</taxon>
        <taxon>Edaphobacter</taxon>
    </lineage>
</organism>
<dbReference type="InterPro" id="IPR027396">
    <property type="entry name" value="DsrEFH-like"/>
</dbReference>